<keyword evidence="5" id="KW-0548">Nucleotidyltransferase</keyword>
<reference evidence="6" key="3">
    <citation type="submission" date="2015-04" db="UniProtKB">
        <authorList>
            <consortium name="EnsemblPlants"/>
        </authorList>
    </citation>
    <scope>IDENTIFICATION</scope>
    <source>
        <strain evidence="6">cv. Jemalong A17</strain>
    </source>
</reference>
<evidence type="ECO:0000256" key="2">
    <source>
        <dbReference type="ARBA" id="ARBA00022801"/>
    </source>
</evidence>
<dbReference type="CDD" id="cd09859">
    <property type="entry name" value="PIN_53EXO"/>
    <property type="match status" value="1"/>
</dbReference>
<dbReference type="GO" id="GO:0033567">
    <property type="term" value="P:DNA replication, Okazaki fragment processing"/>
    <property type="evidence" value="ECO:0000318"/>
    <property type="project" value="GO_Central"/>
</dbReference>
<dbReference type="GO" id="GO:0008409">
    <property type="term" value="F:5'-3' exonuclease activity"/>
    <property type="evidence" value="ECO:0007669"/>
    <property type="project" value="InterPro"/>
</dbReference>
<reference evidence="4 7" key="1">
    <citation type="journal article" date="2011" name="Nature">
        <title>The Medicago genome provides insight into the evolution of rhizobial symbioses.</title>
        <authorList>
            <person name="Young N.D."/>
            <person name="Debelle F."/>
            <person name="Oldroyd G.E."/>
            <person name="Geurts R."/>
            <person name="Cannon S.B."/>
            <person name="Udvardi M.K."/>
            <person name="Benedito V.A."/>
            <person name="Mayer K.F."/>
            <person name="Gouzy J."/>
            <person name="Schoof H."/>
            <person name="Van de Peer Y."/>
            <person name="Proost S."/>
            <person name="Cook D.R."/>
            <person name="Meyers B.C."/>
            <person name="Spannagl M."/>
            <person name="Cheung F."/>
            <person name="De Mita S."/>
            <person name="Krishnakumar V."/>
            <person name="Gundlach H."/>
            <person name="Zhou S."/>
            <person name="Mudge J."/>
            <person name="Bharti A.K."/>
            <person name="Murray J.D."/>
            <person name="Naoumkina M.A."/>
            <person name="Rosen B."/>
            <person name="Silverstein K.A."/>
            <person name="Tang H."/>
            <person name="Rombauts S."/>
            <person name="Zhao P.X."/>
            <person name="Zhou P."/>
            <person name="Barbe V."/>
            <person name="Bardou P."/>
            <person name="Bechner M."/>
            <person name="Bellec A."/>
            <person name="Berger A."/>
            <person name="Berges H."/>
            <person name="Bidwell S."/>
            <person name="Bisseling T."/>
            <person name="Choisne N."/>
            <person name="Couloux A."/>
            <person name="Denny R."/>
            <person name="Deshpande S."/>
            <person name="Dai X."/>
            <person name="Doyle J.J."/>
            <person name="Dudez A.M."/>
            <person name="Farmer A.D."/>
            <person name="Fouteau S."/>
            <person name="Franken C."/>
            <person name="Gibelin C."/>
            <person name="Gish J."/>
            <person name="Goldstein S."/>
            <person name="Gonzalez A.J."/>
            <person name="Green P.J."/>
            <person name="Hallab A."/>
            <person name="Hartog M."/>
            <person name="Hua A."/>
            <person name="Humphray S.J."/>
            <person name="Jeong D.H."/>
            <person name="Jing Y."/>
            <person name="Jocker A."/>
            <person name="Kenton S.M."/>
            <person name="Kim D.J."/>
            <person name="Klee K."/>
            <person name="Lai H."/>
            <person name="Lang C."/>
            <person name="Lin S."/>
            <person name="Macmil S.L."/>
            <person name="Magdelenat G."/>
            <person name="Matthews L."/>
            <person name="McCorrison J."/>
            <person name="Monaghan E.L."/>
            <person name="Mun J.H."/>
            <person name="Najar F.Z."/>
            <person name="Nicholson C."/>
            <person name="Noirot C."/>
            <person name="O'Bleness M."/>
            <person name="Paule C.R."/>
            <person name="Poulain J."/>
            <person name="Prion F."/>
            <person name="Qin B."/>
            <person name="Qu C."/>
            <person name="Retzel E.F."/>
            <person name="Riddle C."/>
            <person name="Sallet E."/>
            <person name="Samain S."/>
            <person name="Samson N."/>
            <person name="Sanders I."/>
            <person name="Saurat O."/>
            <person name="Scarpelli C."/>
            <person name="Schiex T."/>
            <person name="Segurens B."/>
            <person name="Severin A.J."/>
            <person name="Sherrier D.J."/>
            <person name="Shi R."/>
            <person name="Sims S."/>
            <person name="Singer S.R."/>
            <person name="Sinharoy S."/>
            <person name="Sterck L."/>
            <person name="Viollet A."/>
            <person name="Wang B.B."/>
            <person name="Wang K."/>
            <person name="Wang M."/>
            <person name="Wang X."/>
            <person name="Warfsmann J."/>
            <person name="Weissenbach J."/>
            <person name="White D.D."/>
            <person name="White J.D."/>
            <person name="Wiley G.B."/>
            <person name="Wincker P."/>
            <person name="Xing Y."/>
            <person name="Yang L."/>
            <person name="Yao Z."/>
            <person name="Ying F."/>
            <person name="Zhai J."/>
            <person name="Zhou L."/>
            <person name="Zuber A."/>
            <person name="Denarie J."/>
            <person name="Dixon R.A."/>
            <person name="May G.D."/>
            <person name="Schwartz D.C."/>
            <person name="Rogers J."/>
            <person name="Quetier F."/>
            <person name="Town C.D."/>
            <person name="Roe B.A."/>
        </authorList>
    </citation>
    <scope>NUCLEOTIDE SEQUENCE [LARGE SCALE GENOMIC DNA]</scope>
    <source>
        <strain evidence="4">A17</strain>
        <strain evidence="6 7">cv. Jemalong A17</strain>
    </source>
</reference>
<feature type="domain" description="5'-3' exonuclease" evidence="3">
    <location>
        <begin position="60"/>
        <end position="324"/>
    </location>
</feature>
<dbReference type="AlphaFoldDB" id="A0A072U7F4"/>
<dbReference type="SUPFAM" id="SSF47807">
    <property type="entry name" value="5' to 3' exonuclease, C-terminal subdomain"/>
    <property type="match status" value="1"/>
</dbReference>
<dbReference type="Gramene" id="rna35233">
    <property type="protein sequence ID" value="RHN50884.1"/>
    <property type="gene ID" value="gene35233"/>
</dbReference>
<dbReference type="ExpressionAtlas" id="A0A072U7F4">
    <property type="expression patterns" value="differential"/>
</dbReference>
<dbReference type="Gene3D" id="3.40.50.1010">
    <property type="entry name" value="5'-nuclease"/>
    <property type="match status" value="1"/>
</dbReference>
<evidence type="ECO:0000256" key="1">
    <source>
        <dbReference type="ARBA" id="ARBA00022722"/>
    </source>
</evidence>
<gene>
    <name evidence="6" type="primary">25495944</name>
    <name evidence="4" type="ordered locus">MTR_6g033525</name>
    <name evidence="5" type="ORF">MtrunA17_Chr6g0462421</name>
</gene>
<evidence type="ECO:0000313" key="7">
    <source>
        <dbReference type="Proteomes" id="UP000002051"/>
    </source>
</evidence>
<dbReference type="OrthoDB" id="275278at2759"/>
<dbReference type="SUPFAM" id="SSF88723">
    <property type="entry name" value="PIN domain-like"/>
    <property type="match status" value="1"/>
</dbReference>
<keyword evidence="5" id="KW-0808">Transferase</keyword>
<dbReference type="Pfam" id="PF01367">
    <property type="entry name" value="5_3_exonuc"/>
    <property type="match status" value="1"/>
</dbReference>
<dbReference type="Proteomes" id="UP000265566">
    <property type="component" value="Chromosome 6"/>
</dbReference>
<dbReference type="PANTHER" id="PTHR42646">
    <property type="entry name" value="FLAP ENDONUCLEASE XNI"/>
    <property type="match status" value="1"/>
</dbReference>
<sequence>MKTLSSSNTFNFIHQSFIPCNCNPSSSSSSSSSSSLVSFKKTPKTTSLQKLNTESKQQSKRVFFLDVNPLCYEGTNPSLHYFAKWLKLFLSHQVTQSHPVIAVFDGERGSEYRRNLLPSYKANRRKFVARGGGGGGGSGHVGRFYGVISDVLQKCNVPVIKVDGHEADDVVATLAEQVLKKGFRVVIASPDKDFKQLISDNVQIVMPKPELQRWSFYTAKHYRDQYNCDPQSDLSLRCIIGDEVDGVPGIQHLVPSFGWKTALKLIQKHGSLEALLNAAAVRTVGRPYAQDALTKYADYLRRNYEVLALKRDLNVQLLEEWLVDRNTHNDTVALSNLFKYLEESKEPITMRNFVNRPANTSAYVRKKHRNQISVGTDVM</sequence>
<evidence type="ECO:0000259" key="3">
    <source>
        <dbReference type="SMART" id="SM00475"/>
    </source>
</evidence>
<dbReference type="InterPro" id="IPR002421">
    <property type="entry name" value="5-3_exonuclease"/>
</dbReference>
<dbReference type="EMBL" id="PSQE01000006">
    <property type="protein sequence ID" value="RHN50884.1"/>
    <property type="molecule type" value="Genomic_DNA"/>
</dbReference>
<dbReference type="EC" id="2.7.7.7" evidence="5"/>
<dbReference type="Proteomes" id="UP000002051">
    <property type="component" value="Chromosome 6"/>
</dbReference>
<dbReference type="STRING" id="3880.A0A072U7F4"/>
<protein>
    <submittedName>
        <fullName evidence="4">5'-3' exonuclease-like protein</fullName>
    </submittedName>
    <submittedName>
        <fullName evidence="5">Putative DNA-directed DNA polymerase</fullName>
        <ecNumber evidence="5">2.7.7.7</ecNumber>
    </submittedName>
</protein>
<dbReference type="InterPro" id="IPR038969">
    <property type="entry name" value="FEN"/>
</dbReference>
<keyword evidence="1" id="KW-0540">Nuclease</keyword>
<dbReference type="EMBL" id="CM001222">
    <property type="protein sequence ID" value="KEH25689.1"/>
    <property type="molecule type" value="Genomic_DNA"/>
</dbReference>
<keyword evidence="2" id="KW-0378">Hydrolase</keyword>
<dbReference type="InterPro" id="IPR029060">
    <property type="entry name" value="PIN-like_dom_sf"/>
</dbReference>
<keyword evidence="4" id="KW-0269">Exonuclease</keyword>
<evidence type="ECO:0000313" key="6">
    <source>
        <dbReference type="EnsemblPlants" id="KEH25689"/>
    </source>
</evidence>
<reference evidence="8" key="4">
    <citation type="journal article" date="2018" name="Nat. Plants">
        <title>Whole-genome landscape of Medicago truncatula symbiotic genes.</title>
        <authorList>
            <person name="Pecrix Y."/>
            <person name="Staton S.E."/>
            <person name="Sallet E."/>
            <person name="Lelandais-Briere C."/>
            <person name="Moreau S."/>
            <person name="Carrere S."/>
            <person name="Blein T."/>
            <person name="Jardinaud M.F."/>
            <person name="Latrasse D."/>
            <person name="Zouine M."/>
            <person name="Zahm M."/>
            <person name="Kreplak J."/>
            <person name="Mayjonade B."/>
            <person name="Satge C."/>
            <person name="Perez M."/>
            <person name="Cauet S."/>
            <person name="Marande W."/>
            <person name="Chantry-Darmon C."/>
            <person name="Lopez-Roques C."/>
            <person name="Bouchez O."/>
            <person name="Berard A."/>
            <person name="Debelle F."/>
            <person name="Munos S."/>
            <person name="Bendahmane A."/>
            <person name="Berges H."/>
            <person name="Niebel A."/>
            <person name="Buitink J."/>
            <person name="Frugier F."/>
            <person name="Benhamed M."/>
            <person name="Crespi M."/>
            <person name="Gouzy J."/>
            <person name="Gamas P."/>
        </authorList>
    </citation>
    <scope>NUCLEOTIDE SEQUENCE [LARGE SCALE GENOMIC DNA]</scope>
    <source>
        <strain evidence="8">cv. Jemalong A17</strain>
    </source>
</reference>
<keyword evidence="5" id="KW-0239">DNA-directed DNA polymerase</keyword>
<reference evidence="4 7" key="2">
    <citation type="journal article" date="2014" name="BMC Genomics">
        <title>An improved genome release (version Mt4.0) for the model legume Medicago truncatula.</title>
        <authorList>
            <person name="Tang H."/>
            <person name="Krishnakumar V."/>
            <person name="Bidwell S."/>
            <person name="Rosen B."/>
            <person name="Chan A."/>
            <person name="Zhou S."/>
            <person name="Gentzbittel L."/>
            <person name="Childs K.L."/>
            <person name="Yandell M."/>
            <person name="Gundlach H."/>
            <person name="Mayer K.F."/>
            <person name="Schwartz D.C."/>
            <person name="Town C.D."/>
        </authorList>
    </citation>
    <scope>GENOME REANNOTATION</scope>
    <source>
        <strain evidence="4">A17</strain>
        <strain evidence="6 7">cv. Jemalong A17</strain>
    </source>
</reference>
<name>A0A072U7F4_MEDTR</name>
<accession>A0A072U7F4</accession>
<dbReference type="PANTHER" id="PTHR42646:SF4">
    <property type="entry name" value="5'-3' EXONUCLEASE FAMILY PROTEIN"/>
    <property type="match status" value="1"/>
</dbReference>
<keyword evidence="7" id="KW-1185">Reference proteome</keyword>
<dbReference type="InterPro" id="IPR020045">
    <property type="entry name" value="DNA_polI_H3TH"/>
</dbReference>
<evidence type="ECO:0000313" key="8">
    <source>
        <dbReference type="Proteomes" id="UP000265566"/>
    </source>
</evidence>
<organism evidence="4 7">
    <name type="scientific">Medicago truncatula</name>
    <name type="common">Barrel medic</name>
    <name type="synonym">Medicago tribuloides</name>
    <dbReference type="NCBI Taxonomy" id="3880"/>
    <lineage>
        <taxon>Eukaryota</taxon>
        <taxon>Viridiplantae</taxon>
        <taxon>Streptophyta</taxon>
        <taxon>Embryophyta</taxon>
        <taxon>Tracheophyta</taxon>
        <taxon>Spermatophyta</taxon>
        <taxon>Magnoliopsida</taxon>
        <taxon>eudicotyledons</taxon>
        <taxon>Gunneridae</taxon>
        <taxon>Pentapetalae</taxon>
        <taxon>rosids</taxon>
        <taxon>fabids</taxon>
        <taxon>Fabales</taxon>
        <taxon>Fabaceae</taxon>
        <taxon>Papilionoideae</taxon>
        <taxon>50 kb inversion clade</taxon>
        <taxon>NPAAA clade</taxon>
        <taxon>Hologalegina</taxon>
        <taxon>IRL clade</taxon>
        <taxon>Trifolieae</taxon>
        <taxon>Medicago</taxon>
    </lineage>
</organism>
<evidence type="ECO:0000313" key="5">
    <source>
        <dbReference type="EMBL" id="RHN50884.1"/>
    </source>
</evidence>
<evidence type="ECO:0000313" key="4">
    <source>
        <dbReference type="EMBL" id="KEH25689.1"/>
    </source>
</evidence>
<reference evidence="5" key="5">
    <citation type="journal article" date="2018" name="Nat. Plants">
        <title>Whole-genome landscape of Medicago truncatula symbiotic genes.</title>
        <authorList>
            <person name="Pecrix Y."/>
            <person name="Gamas P."/>
            <person name="Carrere S."/>
        </authorList>
    </citation>
    <scope>NUCLEOTIDE SEQUENCE</scope>
    <source>
        <tissue evidence="5">Leaves</tissue>
    </source>
</reference>
<dbReference type="GO" id="GO:0003887">
    <property type="term" value="F:DNA-directed DNA polymerase activity"/>
    <property type="evidence" value="ECO:0007669"/>
    <property type="project" value="UniProtKB-KW"/>
</dbReference>
<dbReference type="EnsemblPlants" id="KEH25689">
    <property type="protein sequence ID" value="KEH25689"/>
    <property type="gene ID" value="MTR_6g033525"/>
</dbReference>
<dbReference type="FunFam" id="1.10.150.20:FF:000042">
    <property type="entry name" value="5'-3' exonuclease family protein"/>
    <property type="match status" value="1"/>
</dbReference>
<dbReference type="GO" id="GO:0003677">
    <property type="term" value="F:DNA binding"/>
    <property type="evidence" value="ECO:0007669"/>
    <property type="project" value="InterPro"/>
</dbReference>
<proteinExistence type="predicted"/>
<dbReference type="Gene3D" id="1.10.150.20">
    <property type="entry name" value="5' to 3' exonuclease, C-terminal subdomain"/>
    <property type="match status" value="1"/>
</dbReference>
<dbReference type="Pfam" id="PF02739">
    <property type="entry name" value="5_3_exonuc_N"/>
    <property type="match status" value="1"/>
</dbReference>
<dbReference type="InterPro" id="IPR020046">
    <property type="entry name" value="5-3_exonucl_a-hlix_arch_N"/>
</dbReference>
<dbReference type="GO" id="GO:0017108">
    <property type="term" value="F:5'-flap endonuclease activity"/>
    <property type="evidence" value="ECO:0000318"/>
    <property type="project" value="GO_Central"/>
</dbReference>
<dbReference type="SMART" id="SM00475">
    <property type="entry name" value="53EXOc"/>
    <property type="match status" value="1"/>
</dbReference>
<dbReference type="InterPro" id="IPR036279">
    <property type="entry name" value="5-3_exonuclease_C_sf"/>
</dbReference>